<gene>
    <name evidence="2" type="ORF">LGLO00237_LOCUS4734</name>
    <name evidence="3" type="ORF">LGLO00237_LOCUS4740</name>
</gene>
<dbReference type="EMBL" id="HBIV01006485">
    <property type="protein sequence ID" value="CAE0651135.1"/>
    <property type="molecule type" value="Transcribed_RNA"/>
</dbReference>
<evidence type="ECO:0000259" key="1">
    <source>
        <dbReference type="Pfam" id="PF01323"/>
    </source>
</evidence>
<dbReference type="InterPro" id="IPR036249">
    <property type="entry name" value="Thioredoxin-like_sf"/>
</dbReference>
<dbReference type="EMBL" id="HBIV01006491">
    <property type="protein sequence ID" value="CAE0651145.1"/>
    <property type="molecule type" value="Transcribed_RNA"/>
</dbReference>
<dbReference type="Gene3D" id="3.40.30.10">
    <property type="entry name" value="Glutaredoxin"/>
    <property type="match status" value="1"/>
</dbReference>
<reference evidence="2" key="1">
    <citation type="submission" date="2021-01" db="EMBL/GenBank/DDBJ databases">
        <authorList>
            <person name="Corre E."/>
            <person name="Pelletier E."/>
            <person name="Niang G."/>
            <person name="Scheremetjew M."/>
            <person name="Finn R."/>
            <person name="Kale V."/>
            <person name="Holt S."/>
            <person name="Cochrane G."/>
            <person name="Meng A."/>
            <person name="Brown T."/>
            <person name="Cohen L."/>
        </authorList>
    </citation>
    <scope>NUCLEOTIDE SEQUENCE</scope>
    <source>
        <strain evidence="2">CCCM811</strain>
    </source>
</reference>
<sequence length="188" mass="21034">MEEALKKLPAECKVTVDWMPFFLDPTAPLPGVNKLEHYNKKFGKGRVESMVPYMKDQGAKVGIKFSYGGKVGNTLDSHRLVELAKTKGKTDQCIEKLMSYYFEQEKDISDKKVLLQAATEIGIDAKEVLEGDQYADTVKKEVENAYRMGISGVPAFIINRSVSLSGAQETETWEEVLSELGYLDTPNK</sequence>
<dbReference type="PANTHER" id="PTHR13887">
    <property type="entry name" value="GLUTATHIONE S-TRANSFERASE KAPPA"/>
    <property type="match status" value="1"/>
</dbReference>
<proteinExistence type="predicted"/>
<protein>
    <recommendedName>
        <fullName evidence="1">DSBA-like thioredoxin domain-containing protein</fullName>
    </recommendedName>
</protein>
<feature type="domain" description="DSBA-like thioredoxin" evidence="1">
    <location>
        <begin position="2"/>
        <end position="177"/>
    </location>
</feature>
<dbReference type="SUPFAM" id="SSF52833">
    <property type="entry name" value="Thioredoxin-like"/>
    <property type="match status" value="1"/>
</dbReference>
<evidence type="ECO:0000313" key="2">
    <source>
        <dbReference type="EMBL" id="CAE0651135.1"/>
    </source>
</evidence>
<name>A0A6U2ZWY4_9EUKA</name>
<dbReference type="Pfam" id="PF01323">
    <property type="entry name" value="DSBA"/>
    <property type="match status" value="1"/>
</dbReference>
<organism evidence="2">
    <name type="scientific">Lotharella globosa</name>
    <dbReference type="NCBI Taxonomy" id="91324"/>
    <lineage>
        <taxon>Eukaryota</taxon>
        <taxon>Sar</taxon>
        <taxon>Rhizaria</taxon>
        <taxon>Cercozoa</taxon>
        <taxon>Chlorarachniophyceae</taxon>
        <taxon>Lotharella</taxon>
    </lineage>
</organism>
<dbReference type="InterPro" id="IPR001853">
    <property type="entry name" value="DSBA-like_thioredoxin_dom"/>
</dbReference>
<evidence type="ECO:0000313" key="3">
    <source>
        <dbReference type="EMBL" id="CAE0651145.1"/>
    </source>
</evidence>
<dbReference type="PANTHER" id="PTHR13887:SF41">
    <property type="entry name" value="THIOREDOXIN SUPERFAMILY PROTEIN"/>
    <property type="match status" value="1"/>
</dbReference>
<accession>A0A6U2ZWY4</accession>
<dbReference type="CDD" id="cd03024">
    <property type="entry name" value="DsbA_FrnE"/>
    <property type="match status" value="1"/>
</dbReference>
<dbReference type="GO" id="GO:0016491">
    <property type="term" value="F:oxidoreductase activity"/>
    <property type="evidence" value="ECO:0007669"/>
    <property type="project" value="InterPro"/>
</dbReference>
<dbReference type="AlphaFoldDB" id="A0A6U2ZWY4"/>